<evidence type="ECO:0000313" key="3">
    <source>
        <dbReference type="Proteomes" id="UP000495940"/>
    </source>
</evidence>
<gene>
    <name evidence="2" type="ORF">CEB94_22715</name>
</gene>
<protein>
    <submittedName>
        <fullName evidence="2">Transcriptional regulator</fullName>
    </submittedName>
</protein>
<evidence type="ECO:0000313" key="2">
    <source>
        <dbReference type="EMBL" id="QCD57340.1"/>
    </source>
</evidence>
<keyword evidence="3" id="KW-1185">Reference proteome</keyword>
<dbReference type="GO" id="GO:0006950">
    <property type="term" value="P:response to stress"/>
    <property type="evidence" value="ECO:0007669"/>
    <property type="project" value="TreeGrafter"/>
</dbReference>
<dbReference type="InterPro" id="IPR036390">
    <property type="entry name" value="WH_DNA-bd_sf"/>
</dbReference>
<dbReference type="PRINTS" id="PR00598">
    <property type="entry name" value="HTHMARR"/>
</dbReference>
<evidence type="ECO:0000259" key="1">
    <source>
        <dbReference type="PROSITE" id="PS50995"/>
    </source>
</evidence>
<sequence length="165" mass="18716">MDDINQRDINPDGSPTLPPNFANSIGFLLNKAGQLLTAQFERELAPYGLTARNWGILRFIDVNGNRSQQYIGEHLRIDRSTMVTLVDELERMGYVVRLRDQHDRRRYAVTLTEYGERQLRGGLDSIEEKVTKRFLAPISEQSRERLISILISLVVPDDAASSDAG</sequence>
<dbReference type="RefSeq" id="WP_175433913.1">
    <property type="nucleotide sequence ID" value="NZ_CP021978.1"/>
</dbReference>
<dbReference type="InterPro" id="IPR036388">
    <property type="entry name" value="WH-like_DNA-bd_sf"/>
</dbReference>
<reference evidence="2 3" key="1">
    <citation type="submission" date="2017-06" db="EMBL/GenBank/DDBJ databases">
        <title>Complete Genome Sequence of Streptomyces hawaiiensis NRRL 15010 and insights into acyldepsipeptides biosynthesis.</title>
        <authorList>
            <person name="Mariita R.M."/>
            <person name="Sello J.K."/>
        </authorList>
    </citation>
    <scope>NUCLEOTIDE SEQUENCE [LARGE SCALE GENOMIC DNA]</scope>
    <source>
        <strain evidence="2 3">ATCC 12236</strain>
    </source>
</reference>
<dbReference type="PANTHER" id="PTHR33164">
    <property type="entry name" value="TRANSCRIPTIONAL REGULATOR, MARR FAMILY"/>
    <property type="match status" value="1"/>
</dbReference>
<dbReference type="Gene3D" id="1.10.10.10">
    <property type="entry name" value="Winged helix-like DNA-binding domain superfamily/Winged helix DNA-binding domain"/>
    <property type="match status" value="1"/>
</dbReference>
<dbReference type="Pfam" id="PF12802">
    <property type="entry name" value="MarR_2"/>
    <property type="match status" value="1"/>
</dbReference>
<dbReference type="InterPro" id="IPR000835">
    <property type="entry name" value="HTH_MarR-typ"/>
</dbReference>
<dbReference type="SMART" id="SM00347">
    <property type="entry name" value="HTH_MARR"/>
    <property type="match status" value="1"/>
</dbReference>
<dbReference type="PROSITE" id="PS50995">
    <property type="entry name" value="HTH_MARR_2"/>
    <property type="match status" value="1"/>
</dbReference>
<organism evidence="2 3">
    <name type="scientific">Streptomyces hawaiiensis</name>
    <dbReference type="NCBI Taxonomy" id="67305"/>
    <lineage>
        <taxon>Bacteria</taxon>
        <taxon>Bacillati</taxon>
        <taxon>Actinomycetota</taxon>
        <taxon>Actinomycetes</taxon>
        <taxon>Kitasatosporales</taxon>
        <taxon>Streptomycetaceae</taxon>
        <taxon>Streptomyces</taxon>
    </lineage>
</organism>
<proteinExistence type="predicted"/>
<feature type="domain" description="HTH marR-type" evidence="1">
    <location>
        <begin position="22"/>
        <end position="155"/>
    </location>
</feature>
<dbReference type="PANTHER" id="PTHR33164:SF89">
    <property type="entry name" value="MARR FAMILY REGULATORY PROTEIN"/>
    <property type="match status" value="1"/>
</dbReference>
<dbReference type="KEGG" id="shaw:CEB94_22715"/>
<dbReference type="GO" id="GO:0003700">
    <property type="term" value="F:DNA-binding transcription factor activity"/>
    <property type="evidence" value="ECO:0007669"/>
    <property type="project" value="InterPro"/>
</dbReference>
<dbReference type="EMBL" id="CP021978">
    <property type="protein sequence ID" value="QCD57340.1"/>
    <property type="molecule type" value="Genomic_DNA"/>
</dbReference>
<accession>A0A6G5RH37</accession>
<dbReference type="Proteomes" id="UP000495940">
    <property type="component" value="Chromosome"/>
</dbReference>
<name>A0A6G5RH37_9ACTN</name>
<dbReference type="SUPFAM" id="SSF46785">
    <property type="entry name" value="Winged helix' DNA-binding domain"/>
    <property type="match status" value="1"/>
</dbReference>
<dbReference type="InterPro" id="IPR039422">
    <property type="entry name" value="MarR/SlyA-like"/>
</dbReference>
<dbReference type="AlphaFoldDB" id="A0A6G5RH37"/>